<evidence type="ECO:0000256" key="8">
    <source>
        <dbReference type="PROSITE-ProRule" id="PRU00146"/>
    </source>
</evidence>
<feature type="domain" description="PHD-type" evidence="10">
    <location>
        <begin position="633"/>
        <end position="683"/>
    </location>
</feature>
<dbReference type="InterPro" id="IPR011011">
    <property type="entry name" value="Znf_FYVE_PHD"/>
</dbReference>
<dbReference type="PANTHER" id="PTHR46452:SF1">
    <property type="entry name" value="TRANSCRIPTION INITIATION FACTOR TFIID SUBUNIT 3"/>
    <property type="match status" value="1"/>
</dbReference>
<comment type="subcellular location">
    <subcellularLocation>
        <location evidence="1">Nucleus</location>
    </subcellularLocation>
</comment>
<name>A0ABN8RJ07_9CNID</name>
<feature type="compositionally biased region" description="Acidic residues" evidence="9">
    <location>
        <begin position="137"/>
        <end position="149"/>
    </location>
</feature>
<keyword evidence="12" id="KW-1185">Reference proteome</keyword>
<keyword evidence="5" id="KW-0805">Transcription regulation</keyword>
<dbReference type="PANTHER" id="PTHR46452">
    <property type="entry name" value="TRANSCRIPTION INITIATION FACTOR TFIID SUBUNIT 3"/>
    <property type="match status" value="1"/>
</dbReference>
<reference evidence="11 12" key="1">
    <citation type="submission" date="2022-05" db="EMBL/GenBank/DDBJ databases">
        <authorList>
            <consortium name="Genoscope - CEA"/>
            <person name="William W."/>
        </authorList>
    </citation>
    <scope>NUCLEOTIDE SEQUENCE [LARGE SCALE GENOMIC DNA]</scope>
</reference>
<accession>A0ABN8RJ07</accession>
<evidence type="ECO:0000259" key="10">
    <source>
        <dbReference type="PROSITE" id="PS50016"/>
    </source>
</evidence>
<feature type="compositionally biased region" description="Polar residues" evidence="9">
    <location>
        <begin position="307"/>
        <end position="319"/>
    </location>
</feature>
<keyword evidence="7" id="KW-0539">Nucleus</keyword>
<comment type="caution">
    <text evidence="11">The sequence shown here is derived from an EMBL/GenBank/DDBJ whole genome shotgun (WGS) entry which is preliminary data.</text>
</comment>
<dbReference type="PROSITE" id="PS50016">
    <property type="entry name" value="ZF_PHD_2"/>
    <property type="match status" value="1"/>
</dbReference>
<dbReference type="SMART" id="SM00576">
    <property type="entry name" value="BTP"/>
    <property type="match status" value="1"/>
</dbReference>
<evidence type="ECO:0000313" key="11">
    <source>
        <dbReference type="EMBL" id="CAH3179390.1"/>
    </source>
</evidence>
<keyword evidence="4" id="KW-0862">Zinc</keyword>
<evidence type="ECO:0000256" key="9">
    <source>
        <dbReference type="SAM" id="MobiDB-lite"/>
    </source>
</evidence>
<feature type="compositionally biased region" description="Basic and acidic residues" evidence="9">
    <location>
        <begin position="357"/>
        <end position="366"/>
    </location>
</feature>
<dbReference type="Proteomes" id="UP001159427">
    <property type="component" value="Unassembled WGS sequence"/>
</dbReference>
<evidence type="ECO:0000256" key="2">
    <source>
        <dbReference type="ARBA" id="ARBA00022723"/>
    </source>
</evidence>
<dbReference type="EMBL" id="CALNXI010001905">
    <property type="protein sequence ID" value="CAH3179390.1"/>
    <property type="molecule type" value="Genomic_DNA"/>
</dbReference>
<proteinExistence type="predicted"/>
<feature type="compositionally biased region" description="Basic and acidic residues" evidence="9">
    <location>
        <begin position="516"/>
        <end position="536"/>
    </location>
</feature>
<evidence type="ECO:0000313" key="12">
    <source>
        <dbReference type="Proteomes" id="UP001159427"/>
    </source>
</evidence>
<dbReference type="CDD" id="cd15522">
    <property type="entry name" value="PHD_TAF3"/>
    <property type="match status" value="1"/>
</dbReference>
<evidence type="ECO:0000256" key="5">
    <source>
        <dbReference type="ARBA" id="ARBA00023015"/>
    </source>
</evidence>
<feature type="compositionally biased region" description="Polar residues" evidence="9">
    <location>
        <begin position="235"/>
        <end position="251"/>
    </location>
</feature>
<dbReference type="InterPro" id="IPR001965">
    <property type="entry name" value="Znf_PHD"/>
</dbReference>
<keyword evidence="6" id="KW-0804">Transcription</keyword>
<dbReference type="Gene3D" id="1.10.20.10">
    <property type="entry name" value="Histone, subunit A"/>
    <property type="match status" value="1"/>
</dbReference>
<dbReference type="InterPro" id="IPR019786">
    <property type="entry name" value="Zinc_finger_PHD-type_CS"/>
</dbReference>
<dbReference type="PROSITE" id="PS01359">
    <property type="entry name" value="ZF_PHD_1"/>
    <property type="match status" value="1"/>
</dbReference>
<keyword evidence="3 8" id="KW-0863">Zinc-finger</keyword>
<feature type="region of interest" description="Disordered" evidence="9">
    <location>
        <begin position="680"/>
        <end position="705"/>
    </location>
</feature>
<feature type="region of interest" description="Disordered" evidence="9">
    <location>
        <begin position="413"/>
        <end position="565"/>
    </location>
</feature>
<evidence type="ECO:0000256" key="1">
    <source>
        <dbReference type="ARBA" id="ARBA00004123"/>
    </source>
</evidence>
<keyword evidence="2" id="KW-0479">Metal-binding</keyword>
<evidence type="ECO:0000256" key="3">
    <source>
        <dbReference type="ARBA" id="ARBA00022771"/>
    </source>
</evidence>
<dbReference type="InterPro" id="IPR019787">
    <property type="entry name" value="Znf_PHD-finger"/>
</dbReference>
<feature type="region of interest" description="Disordered" evidence="9">
    <location>
        <begin position="137"/>
        <end position="208"/>
    </location>
</feature>
<dbReference type="CDD" id="cd22916">
    <property type="entry name" value="HFD_TAF3"/>
    <property type="match status" value="1"/>
</dbReference>
<dbReference type="SUPFAM" id="SSF57903">
    <property type="entry name" value="FYVE/PHD zinc finger"/>
    <property type="match status" value="1"/>
</dbReference>
<evidence type="ECO:0000256" key="4">
    <source>
        <dbReference type="ARBA" id="ARBA00022833"/>
    </source>
</evidence>
<dbReference type="Gene3D" id="3.30.40.10">
    <property type="entry name" value="Zinc/RING finger domain, C3HC4 (zinc finger)"/>
    <property type="match status" value="1"/>
</dbReference>
<dbReference type="SMART" id="SM00249">
    <property type="entry name" value="PHD"/>
    <property type="match status" value="1"/>
</dbReference>
<protein>
    <recommendedName>
        <fullName evidence="10">PHD-type domain-containing protein</fullName>
    </recommendedName>
</protein>
<evidence type="ECO:0000256" key="7">
    <source>
        <dbReference type="ARBA" id="ARBA00023242"/>
    </source>
</evidence>
<feature type="compositionally biased region" description="Basic and acidic residues" evidence="9">
    <location>
        <begin position="270"/>
        <end position="294"/>
    </location>
</feature>
<organism evidence="11 12">
    <name type="scientific">Porites evermanni</name>
    <dbReference type="NCBI Taxonomy" id="104178"/>
    <lineage>
        <taxon>Eukaryota</taxon>
        <taxon>Metazoa</taxon>
        <taxon>Cnidaria</taxon>
        <taxon>Anthozoa</taxon>
        <taxon>Hexacorallia</taxon>
        <taxon>Scleractinia</taxon>
        <taxon>Fungiina</taxon>
        <taxon>Poritidae</taxon>
        <taxon>Porites</taxon>
    </lineage>
</organism>
<dbReference type="InterPro" id="IPR006565">
    <property type="entry name" value="BTP"/>
</dbReference>
<sequence length="705" mass="77649">MCDGFNHGALQIAVAQICQSMGWDALQKSTHDLLTDVLQKYLEEIAKSAHGYCQLYSRTEPNLDDLNQAFQDIGVCLRELEDFVSQVDQVPFIHQLPRFPKPKPCALHHPRNGEIEERLEQYFDYLPPLVSKLLQSEDEEKAATEDTDTTDAGKEGEAPGGFVRNEIKTVAEETSNVPVAVKRPLDNPPGLENEAKKRRLDLPFMQKGNRGNEMDILEALQGNLSSPSPTPSPDVWSTTKTFDIPSTSGSSHIKAAHTTEKPGPSNLTTDKPKVEKKKAVQDKKPPGKPAEAKPKSSPKKKVKVPKNATSSVKKSASPTVPTPRQPQKEKSPSLVKSPLSGKKPSTPETKAKAKTKPVKENKDKKPSVKAKKPTLKTPPLNTEPVLSKENIQNKESMPKLIIKPLKQEVNKEPQFTVSEFLPTDNISQQEKPKQKKPKNNNSTSKKQKPKADKKGTIPSIKVEAKELSIPSTSEEVKFSTGEFAVMPAPVESNLSGELPMDMAVEHKKKKKKRKEKDKDKEKKKDKSKKLKTDHGDLSQAPLVPRITVKLEPPSHSASSTVTSKLEPAAPVSLGTASSQVTGNVGPVSPKVSVKQESSVSSAIPKLTIKSDPLERTVVSQTVSTTVVHGYGREYYCPVCSDPDDGSFMIGCDGCDEWFHGRCVGIEEDPEPGTDWFCSSCLDRKGKDSKDKQKKKKKKKNKEKEK</sequence>
<feature type="region of interest" description="Disordered" evidence="9">
    <location>
        <begin position="222"/>
        <end position="395"/>
    </location>
</feature>
<dbReference type="InterPro" id="IPR009072">
    <property type="entry name" value="Histone-fold"/>
</dbReference>
<dbReference type="InterPro" id="IPR013083">
    <property type="entry name" value="Znf_RING/FYVE/PHD"/>
</dbReference>
<evidence type="ECO:0000256" key="6">
    <source>
        <dbReference type="ARBA" id="ARBA00023163"/>
    </source>
</evidence>
<dbReference type="Pfam" id="PF07524">
    <property type="entry name" value="Bromo_TP"/>
    <property type="match status" value="1"/>
</dbReference>
<feature type="compositionally biased region" description="Basic and acidic residues" evidence="9">
    <location>
        <begin position="681"/>
        <end position="690"/>
    </location>
</feature>
<gene>
    <name evidence="11" type="ORF">PEVE_00012349</name>
</gene>
<feature type="compositionally biased region" description="Basic residues" evidence="9">
    <location>
        <begin position="506"/>
        <end position="515"/>
    </location>
</feature>
<feature type="compositionally biased region" description="Basic residues" evidence="9">
    <location>
        <begin position="691"/>
        <end position="705"/>
    </location>
</feature>
<dbReference type="Pfam" id="PF00628">
    <property type="entry name" value="PHD"/>
    <property type="match status" value="1"/>
</dbReference>